<name>A0A9P7B8D7_RHOMI</name>
<comment type="caution">
    <text evidence="3">The sequence shown here is derived from an EMBL/GenBank/DDBJ whole genome shotgun (WGS) entry which is preliminary data.</text>
</comment>
<feature type="region of interest" description="Disordered" evidence="1">
    <location>
        <begin position="1"/>
        <end position="57"/>
    </location>
</feature>
<dbReference type="OrthoDB" id="2540123at2759"/>
<dbReference type="AlphaFoldDB" id="A0A9P7B8D7"/>
<dbReference type="Pfam" id="PF06244">
    <property type="entry name" value="Ccdc124"/>
    <property type="match status" value="1"/>
</dbReference>
<dbReference type="InterPro" id="IPR054414">
    <property type="entry name" value="Ccdc124/Oxs1_C"/>
</dbReference>
<keyword evidence="4" id="KW-1185">Reference proteome</keyword>
<dbReference type="SUPFAM" id="SSF47095">
    <property type="entry name" value="HMG-box"/>
    <property type="match status" value="1"/>
</dbReference>
<protein>
    <recommendedName>
        <fullName evidence="2">Coiled-coil domain-containing protein</fullName>
    </recommendedName>
</protein>
<organism evidence="3 4">
    <name type="scientific">Rhodotorula mucilaginosa</name>
    <name type="common">Yeast</name>
    <name type="synonym">Rhodotorula rubra</name>
    <dbReference type="NCBI Taxonomy" id="5537"/>
    <lineage>
        <taxon>Eukaryota</taxon>
        <taxon>Fungi</taxon>
        <taxon>Dikarya</taxon>
        <taxon>Basidiomycota</taxon>
        <taxon>Pucciniomycotina</taxon>
        <taxon>Microbotryomycetes</taxon>
        <taxon>Sporidiobolales</taxon>
        <taxon>Sporidiobolaceae</taxon>
        <taxon>Rhodotorula</taxon>
    </lineage>
</organism>
<dbReference type="InterPro" id="IPR036910">
    <property type="entry name" value="HMG_box_dom_sf"/>
</dbReference>
<gene>
    <name evidence="3" type="ORF">C6P46_006453</name>
</gene>
<evidence type="ECO:0000259" key="2">
    <source>
        <dbReference type="Pfam" id="PF06244"/>
    </source>
</evidence>
<reference evidence="3 4" key="1">
    <citation type="submission" date="2020-11" db="EMBL/GenBank/DDBJ databases">
        <title>Kefir isolates.</title>
        <authorList>
            <person name="Marcisauskas S."/>
            <person name="Kim Y."/>
            <person name="Blasche S."/>
        </authorList>
    </citation>
    <scope>NUCLEOTIDE SEQUENCE [LARGE SCALE GENOMIC DNA]</scope>
    <source>
        <strain evidence="3 4">KR</strain>
    </source>
</reference>
<proteinExistence type="predicted"/>
<accession>A0A9P7B8D7</accession>
<feature type="domain" description="Coiled-coil" evidence="2">
    <location>
        <begin position="5"/>
        <end position="53"/>
    </location>
</feature>
<feature type="compositionally biased region" description="Basic and acidic residues" evidence="1">
    <location>
        <begin position="18"/>
        <end position="30"/>
    </location>
</feature>
<dbReference type="EMBL" id="PUHQ01000008">
    <property type="protein sequence ID" value="KAG0665669.1"/>
    <property type="molecule type" value="Genomic_DNA"/>
</dbReference>
<dbReference type="Proteomes" id="UP000777482">
    <property type="component" value="Unassembled WGS sequence"/>
</dbReference>
<sequence>MPNKKHSSSAQSTAWSDFRSRRTEELKREYPNQSGTDRQEQIREEWKVSDENPKAGK</sequence>
<evidence type="ECO:0000313" key="3">
    <source>
        <dbReference type="EMBL" id="KAG0665669.1"/>
    </source>
</evidence>
<evidence type="ECO:0000313" key="4">
    <source>
        <dbReference type="Proteomes" id="UP000777482"/>
    </source>
</evidence>
<feature type="compositionally biased region" description="Basic and acidic residues" evidence="1">
    <location>
        <begin position="37"/>
        <end position="57"/>
    </location>
</feature>
<evidence type="ECO:0000256" key="1">
    <source>
        <dbReference type="SAM" id="MobiDB-lite"/>
    </source>
</evidence>